<dbReference type="KEGG" id="thg:TCELL_0827"/>
<reference evidence="3 4" key="1">
    <citation type="journal article" date="2012" name="J. Bacteriol.">
        <title>Complete genome sequence of the hyperthermophilic cellulolytic Crenarchaeon 'Thermogladius cellulolyticus' 1633.</title>
        <authorList>
            <person name="Mardanov A.V."/>
            <person name="Kochetkova T.V."/>
            <person name="Beletsky A.V."/>
            <person name="Bonch-Osmolovskaya E.A."/>
            <person name="Ravin N.V."/>
            <person name="Skryabin K.G."/>
        </authorList>
    </citation>
    <scope>NUCLEOTIDE SEQUENCE [LARGE SCALE GENOMIC DNA]</scope>
    <source>
        <strain evidence="4">DSM 22663 / VKM B-2946 / 1633</strain>
    </source>
</reference>
<gene>
    <name evidence="3" type="ordered locus">TCELL_0827</name>
</gene>
<dbReference type="InterPro" id="IPR053184">
    <property type="entry name" value="FeoA-like"/>
</dbReference>
<proteinExistence type="predicted"/>
<dbReference type="Pfam" id="PF04023">
    <property type="entry name" value="FeoA"/>
    <property type="match status" value="1"/>
</dbReference>
<accession>I3TER3</accession>
<dbReference type="InterPro" id="IPR007167">
    <property type="entry name" value="Fe-transptr_FeoA-like"/>
</dbReference>
<dbReference type="SUPFAM" id="SSF50037">
    <property type="entry name" value="C-terminal domain of transcriptional repressors"/>
    <property type="match status" value="1"/>
</dbReference>
<dbReference type="GeneID" id="13013144"/>
<dbReference type="Proteomes" id="UP000005270">
    <property type="component" value="Chromosome"/>
</dbReference>
<dbReference type="SMART" id="SM00899">
    <property type="entry name" value="FeoA"/>
    <property type="match status" value="1"/>
</dbReference>
<dbReference type="STRING" id="1184251.TCELL_0827"/>
<dbReference type="AlphaFoldDB" id="I3TER3"/>
<sequence length="76" mass="8313">MLTLDKARPGARLRIVSMDGRGWVQRLYQMGLLPGSIVEIVSNYGAGPVVLRVMGAEVAVGRGIARRIYVEEVKES</sequence>
<dbReference type="EMBL" id="CP003531">
    <property type="protein sequence ID" value="AFK51251.1"/>
    <property type="molecule type" value="Genomic_DNA"/>
</dbReference>
<dbReference type="OrthoDB" id="105333at2157"/>
<dbReference type="RefSeq" id="WP_014737501.1">
    <property type="nucleotide sequence ID" value="NC_017954.1"/>
</dbReference>
<dbReference type="eggNOG" id="arCOG02102">
    <property type="taxonomic scope" value="Archaea"/>
</dbReference>
<evidence type="ECO:0000313" key="3">
    <source>
        <dbReference type="EMBL" id="AFK51251.1"/>
    </source>
</evidence>
<dbReference type="InterPro" id="IPR008988">
    <property type="entry name" value="Transcriptional_repressor_C"/>
</dbReference>
<evidence type="ECO:0000256" key="1">
    <source>
        <dbReference type="ARBA" id="ARBA00023004"/>
    </source>
</evidence>
<dbReference type="HOGENOM" id="CLU_150646_6_3_2"/>
<keyword evidence="4" id="KW-1185">Reference proteome</keyword>
<protein>
    <submittedName>
        <fullName evidence="3">FeoA family protein</fullName>
    </submittedName>
</protein>
<dbReference type="Gene3D" id="2.30.30.90">
    <property type="match status" value="1"/>
</dbReference>
<dbReference type="GO" id="GO:0046914">
    <property type="term" value="F:transition metal ion binding"/>
    <property type="evidence" value="ECO:0007669"/>
    <property type="project" value="InterPro"/>
</dbReference>
<dbReference type="InterPro" id="IPR038157">
    <property type="entry name" value="FeoA_core_dom"/>
</dbReference>
<keyword evidence="1" id="KW-0408">Iron</keyword>
<evidence type="ECO:0000259" key="2">
    <source>
        <dbReference type="SMART" id="SM00899"/>
    </source>
</evidence>
<dbReference type="InParanoid" id="I3TER3"/>
<evidence type="ECO:0000313" key="4">
    <source>
        <dbReference type="Proteomes" id="UP000005270"/>
    </source>
</evidence>
<organism evidence="3 4">
    <name type="scientific">Thermogladius calderae (strain DSM 22663 / VKM B-2946 / 1633)</name>
    <dbReference type="NCBI Taxonomy" id="1184251"/>
    <lineage>
        <taxon>Archaea</taxon>
        <taxon>Thermoproteota</taxon>
        <taxon>Thermoprotei</taxon>
        <taxon>Desulfurococcales</taxon>
        <taxon>Desulfurococcaceae</taxon>
        <taxon>Thermogladius</taxon>
    </lineage>
</organism>
<name>I3TER3_THEC1</name>
<dbReference type="PANTHER" id="PTHR43151">
    <property type="entry name" value="FEOA FAMILY PROTEIN"/>
    <property type="match status" value="1"/>
</dbReference>
<dbReference type="PANTHER" id="PTHR43151:SF1">
    <property type="entry name" value="SSR2333 PROTEIN"/>
    <property type="match status" value="1"/>
</dbReference>
<feature type="domain" description="Ferrous iron transporter FeoA-like" evidence="2">
    <location>
        <begin position="2"/>
        <end position="72"/>
    </location>
</feature>